<dbReference type="InterPro" id="IPR010653">
    <property type="entry name" value="NlpB/DapX"/>
</dbReference>
<feature type="chain" id="PRO_5015353257" evidence="2">
    <location>
        <begin position="22"/>
        <end position="427"/>
    </location>
</feature>
<keyword evidence="2" id="KW-0732">Signal</keyword>
<protein>
    <submittedName>
        <fullName evidence="3">Outer membrane protein assembly factor BamC</fullName>
    </submittedName>
</protein>
<feature type="signal peptide" evidence="2">
    <location>
        <begin position="1"/>
        <end position="21"/>
    </location>
</feature>
<dbReference type="Gene3D" id="3.30.310.170">
    <property type="entry name" value="Outer membrane protein assembly factor BamC"/>
    <property type="match status" value="2"/>
</dbReference>
<proteinExistence type="predicted"/>
<dbReference type="Pfam" id="PF06804">
    <property type="entry name" value="Lipoprotein_18"/>
    <property type="match status" value="1"/>
</dbReference>
<evidence type="ECO:0000313" key="4">
    <source>
        <dbReference type="Proteomes" id="UP000245081"/>
    </source>
</evidence>
<dbReference type="Proteomes" id="UP000245081">
    <property type="component" value="Unassembled WGS sequence"/>
</dbReference>
<dbReference type="AlphaFoldDB" id="A0A2R5F7A6"/>
<comment type="caution">
    <text evidence="3">The sequence shown here is derived from an EMBL/GenBank/DDBJ whole genome shotgun (WGS) entry which is preliminary data.</text>
</comment>
<evidence type="ECO:0000313" key="3">
    <source>
        <dbReference type="EMBL" id="GBG14122.1"/>
    </source>
</evidence>
<evidence type="ECO:0000256" key="1">
    <source>
        <dbReference type="SAM" id="MobiDB-lite"/>
    </source>
</evidence>
<dbReference type="InterPro" id="IPR042268">
    <property type="entry name" value="BamC_C"/>
</dbReference>
<sequence>MLKLNAHKTVALMLLAATLTGCDSIPFIDNSSDYKGASRGRPLEVPPDLTALSTDDAYSVPGSMTYSEYSQDKGQQEDQTQVLLPEPDSVRYERAGSQRWLVVKAPPEKIWPVVREFWTDLGFAVRVEDPKTGVMETEWVDPSTLTKDEKGNYLEKFQGWLDKLEGLNNRQKFRTRLDRGEDTGVTEIYMSHRSLNNVPDDGKVRVRTIYGEVETGYKREDFDKKKSQDARAVAEDIDAELLRRLMVKLGVAEKQSRNVIANPSQEKRATIGKSADGTVTLAMNDQFDRAWRRVGLALDRIGFVVEDRNRSQGIYYVRYSDLATDSGPEDSGKKKGLLDKLKFWGDDEEDKKEAPKPEPKKEDKGVVDKLKFWDSGEKDKPATELQYRVKLERSGDGTSVSVLDSNNKTDRTATAGRILNMLYEQLK</sequence>
<name>A0A2R5F7A6_9PROT</name>
<dbReference type="OrthoDB" id="5291099at2"/>
<dbReference type="RefSeq" id="WP_109015319.1">
    <property type="nucleotide sequence ID" value="NZ_BDOQ01000006.1"/>
</dbReference>
<feature type="region of interest" description="Disordered" evidence="1">
    <location>
        <begin position="35"/>
        <end position="57"/>
    </location>
</feature>
<dbReference type="EMBL" id="BDOQ01000006">
    <property type="protein sequence ID" value="GBG14122.1"/>
    <property type="molecule type" value="Genomic_DNA"/>
</dbReference>
<keyword evidence="4" id="KW-1185">Reference proteome</keyword>
<evidence type="ECO:0000256" key="2">
    <source>
        <dbReference type="SAM" id="SignalP"/>
    </source>
</evidence>
<gene>
    <name evidence="3" type="primary">bamC</name>
    <name evidence="3" type="ORF">NMK_1682</name>
</gene>
<dbReference type="PROSITE" id="PS51257">
    <property type="entry name" value="PROKAR_LIPOPROTEIN"/>
    <property type="match status" value="1"/>
</dbReference>
<organism evidence="3 4">
    <name type="scientific">Novimethylophilus kurashikiensis</name>
    <dbReference type="NCBI Taxonomy" id="1825523"/>
    <lineage>
        <taxon>Bacteria</taxon>
        <taxon>Pseudomonadati</taxon>
        <taxon>Pseudomonadota</taxon>
        <taxon>Betaproteobacteria</taxon>
        <taxon>Nitrosomonadales</taxon>
        <taxon>Methylophilaceae</taxon>
        <taxon>Novimethylophilus</taxon>
    </lineage>
</organism>
<feature type="region of interest" description="Disordered" evidence="1">
    <location>
        <begin position="348"/>
        <end position="367"/>
    </location>
</feature>
<reference evidence="3 4" key="1">
    <citation type="journal article" date="2018" name="Environ. Microbiol.">
        <title>Isolation and genomic characterization of Novimethylophilus kurashikiensis gen. nov. sp. nov., a new lanthanide-dependent methylotrophic species of Methylophilaceae.</title>
        <authorList>
            <person name="Lv H."/>
            <person name="Sahin N."/>
            <person name="Tani A."/>
        </authorList>
    </citation>
    <scope>NUCLEOTIDE SEQUENCE [LARGE SCALE GENOMIC DNA]</scope>
    <source>
        <strain evidence="3 4">La2-4</strain>
    </source>
</reference>
<accession>A0A2R5F7A6</accession>